<evidence type="ECO:0000256" key="3">
    <source>
        <dbReference type="ARBA" id="ARBA00022722"/>
    </source>
</evidence>
<dbReference type="EMBL" id="CP133623">
    <property type="protein sequence ID" value="WMV58033.1"/>
    <property type="molecule type" value="Genomic_DNA"/>
</dbReference>
<proteinExistence type="predicted"/>
<evidence type="ECO:0000259" key="7">
    <source>
        <dbReference type="Pfam" id="PF17917"/>
    </source>
</evidence>
<evidence type="ECO:0000256" key="6">
    <source>
        <dbReference type="ARBA" id="ARBA00022918"/>
    </source>
</evidence>
<gene>
    <name evidence="8" type="ORF">MTR67_051418</name>
</gene>
<evidence type="ECO:0000256" key="5">
    <source>
        <dbReference type="ARBA" id="ARBA00022801"/>
    </source>
</evidence>
<dbReference type="Pfam" id="PF17917">
    <property type="entry name" value="RT_RNaseH"/>
    <property type="match status" value="1"/>
</dbReference>
<accession>A0AAF0V7B3</accession>
<sequence length="37" mass="4382">MLNGKLIAYAFRQFKIHERNYLTHDLEFAAVVFALKI</sequence>
<keyword evidence="3" id="KW-0540">Nuclease</keyword>
<evidence type="ECO:0000256" key="4">
    <source>
        <dbReference type="ARBA" id="ARBA00022759"/>
    </source>
</evidence>
<evidence type="ECO:0000256" key="1">
    <source>
        <dbReference type="ARBA" id="ARBA00022679"/>
    </source>
</evidence>
<keyword evidence="9" id="KW-1185">Reference proteome</keyword>
<evidence type="ECO:0000256" key="2">
    <source>
        <dbReference type="ARBA" id="ARBA00022695"/>
    </source>
</evidence>
<protein>
    <recommendedName>
        <fullName evidence="7">Reverse transcriptase RNase H-like domain-containing protein</fullName>
    </recommendedName>
</protein>
<organism evidence="8 9">
    <name type="scientific">Solanum verrucosum</name>
    <dbReference type="NCBI Taxonomy" id="315347"/>
    <lineage>
        <taxon>Eukaryota</taxon>
        <taxon>Viridiplantae</taxon>
        <taxon>Streptophyta</taxon>
        <taxon>Embryophyta</taxon>
        <taxon>Tracheophyta</taxon>
        <taxon>Spermatophyta</taxon>
        <taxon>Magnoliopsida</taxon>
        <taxon>eudicotyledons</taxon>
        <taxon>Gunneridae</taxon>
        <taxon>Pentapetalae</taxon>
        <taxon>asterids</taxon>
        <taxon>lamiids</taxon>
        <taxon>Solanales</taxon>
        <taxon>Solanaceae</taxon>
        <taxon>Solanoideae</taxon>
        <taxon>Solaneae</taxon>
        <taxon>Solanum</taxon>
    </lineage>
</organism>
<keyword evidence="1" id="KW-0808">Transferase</keyword>
<feature type="domain" description="Reverse transcriptase RNase H-like" evidence="7">
    <location>
        <begin position="5"/>
        <end position="36"/>
    </location>
</feature>
<keyword evidence="6" id="KW-0695">RNA-directed DNA polymerase</keyword>
<dbReference type="GO" id="GO:0016787">
    <property type="term" value="F:hydrolase activity"/>
    <property type="evidence" value="ECO:0007669"/>
    <property type="project" value="UniProtKB-KW"/>
</dbReference>
<dbReference type="Proteomes" id="UP001234989">
    <property type="component" value="Chromosome 12"/>
</dbReference>
<keyword evidence="4" id="KW-0255">Endonuclease</keyword>
<reference evidence="8" key="1">
    <citation type="submission" date="2023-08" db="EMBL/GenBank/DDBJ databases">
        <title>A de novo genome assembly of Solanum verrucosum Schlechtendal, a Mexican diploid species geographically isolated from the other diploid A-genome species in potato relatives.</title>
        <authorList>
            <person name="Hosaka K."/>
        </authorList>
    </citation>
    <scope>NUCLEOTIDE SEQUENCE</scope>
    <source>
        <tissue evidence="8">Young leaves</tissue>
    </source>
</reference>
<keyword evidence="2" id="KW-0548">Nucleotidyltransferase</keyword>
<dbReference type="GO" id="GO:0004519">
    <property type="term" value="F:endonuclease activity"/>
    <property type="evidence" value="ECO:0007669"/>
    <property type="project" value="UniProtKB-KW"/>
</dbReference>
<evidence type="ECO:0000313" key="9">
    <source>
        <dbReference type="Proteomes" id="UP001234989"/>
    </source>
</evidence>
<dbReference type="GO" id="GO:0003964">
    <property type="term" value="F:RNA-directed DNA polymerase activity"/>
    <property type="evidence" value="ECO:0007669"/>
    <property type="project" value="UniProtKB-KW"/>
</dbReference>
<evidence type="ECO:0000313" key="8">
    <source>
        <dbReference type="EMBL" id="WMV58033.1"/>
    </source>
</evidence>
<dbReference type="AlphaFoldDB" id="A0AAF0V7B3"/>
<dbReference type="InterPro" id="IPR041373">
    <property type="entry name" value="RT_RNaseH"/>
</dbReference>
<name>A0AAF0V7B3_SOLVR</name>
<keyword evidence="5" id="KW-0378">Hydrolase</keyword>